<dbReference type="InterPro" id="IPR034085">
    <property type="entry name" value="TOG"/>
</dbReference>
<dbReference type="PANTHER" id="PTHR21567:SF9">
    <property type="entry name" value="CLIP-ASSOCIATING PROTEIN"/>
    <property type="match status" value="1"/>
</dbReference>
<dbReference type="InterPro" id="IPR016024">
    <property type="entry name" value="ARM-type_fold"/>
</dbReference>
<keyword evidence="4" id="KW-0493">Microtubule</keyword>
<feature type="region of interest" description="Disordered" evidence="6">
    <location>
        <begin position="382"/>
        <end position="435"/>
    </location>
</feature>
<feature type="region of interest" description="Disordered" evidence="6">
    <location>
        <begin position="343"/>
        <end position="369"/>
    </location>
</feature>
<evidence type="ECO:0000256" key="6">
    <source>
        <dbReference type="SAM" id="MobiDB-lite"/>
    </source>
</evidence>
<dbReference type="GO" id="GO:0051301">
    <property type="term" value="P:cell division"/>
    <property type="evidence" value="ECO:0007669"/>
    <property type="project" value="UniProtKB-KW"/>
</dbReference>
<evidence type="ECO:0000313" key="8">
    <source>
        <dbReference type="EMBL" id="KAJ8469290.1"/>
    </source>
</evidence>
<dbReference type="InterPro" id="IPR011989">
    <property type="entry name" value="ARM-like"/>
</dbReference>
<evidence type="ECO:0000259" key="7">
    <source>
        <dbReference type="SMART" id="SM01349"/>
    </source>
</evidence>
<dbReference type="Proteomes" id="UP001215151">
    <property type="component" value="Unassembled WGS sequence"/>
</dbReference>
<feature type="compositionally biased region" description="Low complexity" evidence="6">
    <location>
        <begin position="780"/>
        <end position="795"/>
    </location>
</feature>
<dbReference type="InterPro" id="IPR024395">
    <property type="entry name" value="CLASP_N_dom"/>
</dbReference>
<evidence type="ECO:0000256" key="4">
    <source>
        <dbReference type="ARBA" id="ARBA00022701"/>
    </source>
</evidence>
<feature type="region of interest" description="Disordered" evidence="6">
    <location>
        <begin position="756"/>
        <end position="796"/>
    </location>
</feature>
<organism evidence="8 9">
    <name type="scientific">Trametes cubensis</name>
    <dbReference type="NCBI Taxonomy" id="1111947"/>
    <lineage>
        <taxon>Eukaryota</taxon>
        <taxon>Fungi</taxon>
        <taxon>Dikarya</taxon>
        <taxon>Basidiomycota</taxon>
        <taxon>Agaricomycotina</taxon>
        <taxon>Agaricomycetes</taxon>
        <taxon>Polyporales</taxon>
        <taxon>Polyporaceae</taxon>
        <taxon>Trametes</taxon>
    </lineage>
</organism>
<feature type="compositionally biased region" description="Low complexity" evidence="6">
    <location>
        <begin position="901"/>
        <end position="914"/>
    </location>
</feature>
<feature type="region of interest" description="Disordered" evidence="6">
    <location>
        <begin position="674"/>
        <end position="717"/>
    </location>
</feature>
<proteinExistence type="inferred from homology"/>
<evidence type="ECO:0000256" key="3">
    <source>
        <dbReference type="ARBA" id="ARBA00022618"/>
    </source>
</evidence>
<keyword evidence="5" id="KW-0131">Cell cycle</keyword>
<evidence type="ECO:0000256" key="2">
    <source>
        <dbReference type="ARBA" id="ARBA00009549"/>
    </source>
</evidence>
<accession>A0AAD7TM25</accession>
<feature type="compositionally biased region" description="Low complexity" evidence="6">
    <location>
        <begin position="153"/>
        <end position="169"/>
    </location>
</feature>
<sequence>MVRVSTLCPLHTRPLRRAACLGRGCSDAHIALLFGFLPLRVCGALCTRVSLARTHTPPPVRVRVRVWVVDDWNARDRRTGRRGADIDARIDAITKLQAEFEAGAEIPEPDALVQAVKACLRTPNQHLTTATLSALPPLIPLLVMRPPAQIPLPSSSTSPAASTSSVTSSPIDSHAMRMVLTQLMPAGGGIIDRLGDSRERARDKARETLVVMGGLAFRCGGLGGSTLKSSRDAKGPETPLQLFERFLKEGGLASKVWRVREQSLLVLVHIRRAHHMFPLRPYLPLLVGALEDGDGTVRECARQSVIELFTGPGVTDAARADLKKELTKKGVRKAIADGVLEKVLSGGAGPSTPGSMSEAGSENGDGAAATKEYVPPSIALMNRRPGTAASGGAGSAPVSRTVSQGNVRELPRPASRAAAMTPTSEAPSGAGGGSDVKPVYIASSRDLENEFASMLKPFEGKETEHNWMGRDQAIQRVRGMLKGDVLERYPDTFLHGLKNGFMEASLKTLLSLRTTVAANTCALYSELAIALGTAVDPFCELMFTNLLRMANLTKKITAQMSQATVTTLIQHASAHPKLVIPILWNVLQDKAIQTRQYAVGHVKTYIEVHGARATHAIEASGGIDLLEKIVKKALGDPNASVRDNARQLFWVFQGIWPERGAVIMQSLDATSRKQLEKACPSPDQLASPGEGESDSKRAPDTATSGHLDVPYNPGNVAPDETPYIARALHQQLDWRRAGPITGIAFISAQVKNSIDGNAIPSHPASPPSPTPDQTYRRRLSSPLTSLGPSPPTSNSAFRKAVETALPASPPNSVTTVASPTPRPQKVGQAAAVLVQRDSLSLAGLRQLAGSEEESLLLATNIPVPEDSDSDMELDESVNLISFSTPYEVYPPAPRSNSQANSFSPKSTSSKPTLSNALSTGTSSPPAGVAQPLVEDAMRARAEQAESAAERLLELVEPEEDGAHPSPIPASLLLRNSEVSKPKPRVSGGSVAPTLPRTPISKRSAAIMQQAALFQDSPAHNGKTTSLFDMVDGRDRAGQWWAKRMALLKMAAPAEDVETPDREEAVKTCIVALEDGSADVSVLKKLARLCSQNPVHEPLSPVSPGFSTPLTPSPMDGAARPLTASKSDYWTHGKLFDHLFSALVKFLDPRKNAEELEYGLIVLWEMLENQAPLLEGREADIFSLLLQIRYCAQMTVMQATNLFRDTLTSRIEPVYGLTTLHASLRAFRDTPPPPSATTEIRDGTYAFGLIALGKFFLRLPAEVLEEELPRLRSTLISALTESSGTNAIAVREAATAATIAAQMVLRDETHLFTLLDGLPDEKKNLLAYMFDKHGTRGPASASGPSAMEKLEREMRRIDGRLSTPGRPGV</sequence>
<dbReference type="EMBL" id="JAPEVG010000297">
    <property type="protein sequence ID" value="KAJ8469290.1"/>
    <property type="molecule type" value="Genomic_DNA"/>
</dbReference>
<comment type="similarity">
    <text evidence="2">Belongs to the CLASP family.</text>
</comment>
<dbReference type="GO" id="GO:0090307">
    <property type="term" value="P:mitotic spindle assembly"/>
    <property type="evidence" value="ECO:0007669"/>
    <property type="project" value="TreeGrafter"/>
</dbReference>
<dbReference type="GO" id="GO:0008017">
    <property type="term" value="F:microtubule binding"/>
    <property type="evidence" value="ECO:0007669"/>
    <property type="project" value="TreeGrafter"/>
</dbReference>
<evidence type="ECO:0000256" key="1">
    <source>
        <dbReference type="ARBA" id="ARBA00004186"/>
    </source>
</evidence>
<protein>
    <recommendedName>
        <fullName evidence="7">TOG domain-containing protein</fullName>
    </recommendedName>
</protein>
<reference evidence="8" key="1">
    <citation type="submission" date="2022-11" db="EMBL/GenBank/DDBJ databases">
        <title>Genome Sequence of Cubamyces cubensis.</title>
        <authorList>
            <person name="Buettner E."/>
        </authorList>
    </citation>
    <scope>NUCLEOTIDE SEQUENCE</scope>
    <source>
        <strain evidence="8">MPL-01</strain>
    </source>
</reference>
<evidence type="ECO:0000313" key="9">
    <source>
        <dbReference type="Proteomes" id="UP001215151"/>
    </source>
</evidence>
<comment type="subcellular location">
    <subcellularLocation>
        <location evidence="1">Cytoplasm</location>
        <location evidence="1">Cytoskeleton</location>
        <location evidence="1">Spindle</location>
    </subcellularLocation>
</comment>
<dbReference type="SUPFAM" id="SSF48371">
    <property type="entry name" value="ARM repeat"/>
    <property type="match status" value="1"/>
</dbReference>
<dbReference type="SMART" id="SM01349">
    <property type="entry name" value="TOG"/>
    <property type="match status" value="1"/>
</dbReference>
<feature type="compositionally biased region" description="Polar residues" evidence="6">
    <location>
        <begin position="915"/>
        <end position="924"/>
    </location>
</feature>
<dbReference type="GO" id="GO:0005881">
    <property type="term" value="C:cytoplasmic microtubule"/>
    <property type="evidence" value="ECO:0007669"/>
    <property type="project" value="TreeGrafter"/>
</dbReference>
<keyword evidence="9" id="KW-1185">Reference proteome</keyword>
<comment type="caution">
    <text evidence="8">The sequence shown here is derived from an EMBL/GenBank/DDBJ whole genome shotgun (WGS) entry which is preliminary data.</text>
</comment>
<dbReference type="GO" id="GO:1990023">
    <property type="term" value="C:mitotic spindle midzone"/>
    <property type="evidence" value="ECO:0007669"/>
    <property type="project" value="TreeGrafter"/>
</dbReference>
<feature type="domain" description="TOG" evidence="7">
    <location>
        <begin position="443"/>
        <end position="688"/>
    </location>
</feature>
<gene>
    <name evidence="8" type="ORF">ONZ51_g9091</name>
</gene>
<dbReference type="Pfam" id="PF12348">
    <property type="entry name" value="CLASP_N"/>
    <property type="match status" value="1"/>
</dbReference>
<dbReference type="Gene3D" id="1.25.10.10">
    <property type="entry name" value="Leucine-rich Repeat Variant"/>
    <property type="match status" value="2"/>
</dbReference>
<evidence type="ECO:0000256" key="5">
    <source>
        <dbReference type="ARBA" id="ARBA00022776"/>
    </source>
</evidence>
<feature type="region of interest" description="Disordered" evidence="6">
    <location>
        <begin position="150"/>
        <end position="169"/>
    </location>
</feature>
<feature type="region of interest" description="Disordered" evidence="6">
    <location>
        <begin position="890"/>
        <end position="928"/>
    </location>
</feature>
<dbReference type="GO" id="GO:0005815">
    <property type="term" value="C:microtubule organizing center"/>
    <property type="evidence" value="ECO:0007669"/>
    <property type="project" value="TreeGrafter"/>
</dbReference>
<dbReference type="GO" id="GO:0005876">
    <property type="term" value="C:spindle microtubule"/>
    <property type="evidence" value="ECO:0007669"/>
    <property type="project" value="TreeGrafter"/>
</dbReference>
<keyword evidence="3" id="KW-0132">Cell division</keyword>
<dbReference type="PANTHER" id="PTHR21567">
    <property type="entry name" value="CLASP"/>
    <property type="match status" value="1"/>
</dbReference>
<feature type="region of interest" description="Disordered" evidence="6">
    <location>
        <begin position="804"/>
        <end position="823"/>
    </location>
</feature>
<name>A0AAD7TM25_9APHY</name>
<keyword evidence="5" id="KW-0498">Mitosis</keyword>